<feature type="region of interest" description="Disordered" evidence="1">
    <location>
        <begin position="196"/>
        <end position="234"/>
    </location>
</feature>
<evidence type="ECO:0000313" key="4">
    <source>
        <dbReference type="Proteomes" id="UP000034320"/>
    </source>
</evidence>
<dbReference type="Pfam" id="PF00932">
    <property type="entry name" value="LTD"/>
    <property type="match status" value="1"/>
</dbReference>
<evidence type="ECO:0000313" key="3">
    <source>
        <dbReference type="EMBL" id="KKS46431.1"/>
    </source>
</evidence>
<dbReference type="InterPro" id="IPR001322">
    <property type="entry name" value="Lamin_tail_dom"/>
</dbReference>
<accession>A0A0G1BJH1</accession>
<dbReference type="Gene3D" id="2.60.40.1260">
    <property type="entry name" value="Lamin Tail domain"/>
    <property type="match status" value="1"/>
</dbReference>
<name>A0A0G1BJH1_9BACT</name>
<dbReference type="AlphaFoldDB" id="A0A0G1BJH1"/>
<dbReference type="Proteomes" id="UP000034320">
    <property type="component" value="Unassembled WGS sequence"/>
</dbReference>
<proteinExistence type="predicted"/>
<protein>
    <submittedName>
        <fullName evidence="3">Putative secreted protein, NosD and DUF11 family</fullName>
    </submittedName>
</protein>
<gene>
    <name evidence="3" type="ORF">UV09_C0017G0019</name>
</gene>
<dbReference type="PROSITE" id="PS51841">
    <property type="entry name" value="LTD"/>
    <property type="match status" value="1"/>
</dbReference>
<evidence type="ECO:0000256" key="1">
    <source>
        <dbReference type="SAM" id="MobiDB-lite"/>
    </source>
</evidence>
<feature type="domain" description="LTD" evidence="2">
    <location>
        <begin position="57"/>
        <end position="187"/>
    </location>
</feature>
<reference evidence="3 4" key="1">
    <citation type="journal article" date="2015" name="Nature">
        <title>rRNA introns, odd ribosomes, and small enigmatic genomes across a large radiation of phyla.</title>
        <authorList>
            <person name="Brown C.T."/>
            <person name="Hug L.A."/>
            <person name="Thomas B.C."/>
            <person name="Sharon I."/>
            <person name="Castelle C.J."/>
            <person name="Singh A."/>
            <person name="Wilkins M.J."/>
            <person name="Williams K.H."/>
            <person name="Banfield J.F."/>
        </authorList>
    </citation>
    <scope>NUCLEOTIDE SEQUENCE [LARGE SCALE GENOMIC DNA]</scope>
</reference>
<dbReference type="InterPro" id="IPR036415">
    <property type="entry name" value="Lamin_tail_dom_sf"/>
</dbReference>
<evidence type="ECO:0000259" key="2">
    <source>
        <dbReference type="PROSITE" id="PS51841"/>
    </source>
</evidence>
<organism evidence="3 4">
    <name type="scientific">Candidatus Gottesmanbacteria bacterium GW2011_GWA2_42_18</name>
    <dbReference type="NCBI Taxonomy" id="1618442"/>
    <lineage>
        <taxon>Bacteria</taxon>
        <taxon>Candidatus Gottesmaniibacteriota</taxon>
    </lineage>
</organism>
<comment type="caution">
    <text evidence="3">The sequence shown here is derived from an EMBL/GenBank/DDBJ whole genome shotgun (WGS) entry which is preliminary data.</text>
</comment>
<dbReference type="SUPFAM" id="SSF74853">
    <property type="entry name" value="Lamin A/C globular tail domain"/>
    <property type="match status" value="1"/>
</dbReference>
<sequence length="234" mass="24729">MSNKNMLLLSVLLVELVLLTMQKSQAFFSDSAVSSLNTFTAVSEFSGSSGAGGPSGESGPLGPSGIANHPVINEVYYDVDSLHQFIDEDHSEWVEIYNPLATEVDLTGWTIKDSQNSSEPLGGLLPAGNFLLLIATDAASFQTKWTVPPGTILMGASGPIGNTLANMGDSLILENNESEVDRMSWGTNTSGFISGCTGNCPDPGDGHSLEREPDGFDNDDAYDFKDRSSPSPGS</sequence>
<dbReference type="EMBL" id="LCDD01000017">
    <property type="protein sequence ID" value="KKS46431.1"/>
    <property type="molecule type" value="Genomic_DNA"/>
</dbReference>
<feature type="compositionally biased region" description="Basic and acidic residues" evidence="1">
    <location>
        <begin position="204"/>
        <end position="214"/>
    </location>
</feature>